<feature type="transmembrane region" description="Helical" evidence="3">
    <location>
        <begin position="482"/>
        <end position="505"/>
    </location>
</feature>
<feature type="compositionally biased region" description="Polar residues" evidence="2">
    <location>
        <begin position="378"/>
        <end position="396"/>
    </location>
</feature>
<feature type="region of interest" description="Disordered" evidence="2">
    <location>
        <begin position="378"/>
        <end position="397"/>
    </location>
</feature>
<evidence type="ECO:0000256" key="2">
    <source>
        <dbReference type="SAM" id="MobiDB-lite"/>
    </source>
</evidence>
<dbReference type="InterPro" id="IPR054464">
    <property type="entry name" value="ULD_fung"/>
</dbReference>
<dbReference type="PANTHER" id="PTHR38886:SF1">
    <property type="entry name" value="NACHT-NTPASE AND P-LOOP NTPASES N-TERMINAL DOMAIN-CONTAINING PROTEIN"/>
    <property type="match status" value="1"/>
</dbReference>
<keyword evidence="3" id="KW-0812">Transmembrane</keyword>
<protein>
    <submittedName>
        <fullName evidence="6">Uncharacterized protein</fullName>
    </submittedName>
</protein>
<feature type="domain" description="Ubiquitin-like" evidence="5">
    <location>
        <begin position="226"/>
        <end position="309"/>
    </location>
</feature>
<evidence type="ECO:0000313" key="7">
    <source>
        <dbReference type="Proteomes" id="UP000182658"/>
    </source>
</evidence>
<dbReference type="STRING" id="1408157.A0A1J7JDA3"/>
<feature type="domain" description="NACHT-NTPase and P-loop NTPases N-terminal" evidence="4">
    <location>
        <begin position="12"/>
        <end position="86"/>
    </location>
</feature>
<dbReference type="PANTHER" id="PTHR38886">
    <property type="entry name" value="SESA DOMAIN-CONTAINING PROTEIN"/>
    <property type="match status" value="1"/>
</dbReference>
<evidence type="ECO:0000313" key="6">
    <source>
        <dbReference type="EMBL" id="OIW31321.1"/>
    </source>
</evidence>
<organism evidence="6 7">
    <name type="scientific">Coniochaeta ligniaria NRRL 30616</name>
    <dbReference type="NCBI Taxonomy" id="1408157"/>
    <lineage>
        <taxon>Eukaryota</taxon>
        <taxon>Fungi</taxon>
        <taxon>Dikarya</taxon>
        <taxon>Ascomycota</taxon>
        <taxon>Pezizomycotina</taxon>
        <taxon>Sordariomycetes</taxon>
        <taxon>Sordariomycetidae</taxon>
        <taxon>Coniochaetales</taxon>
        <taxon>Coniochaetaceae</taxon>
        <taxon>Coniochaeta</taxon>
    </lineage>
</organism>
<name>A0A1J7JDA3_9PEZI</name>
<proteinExistence type="predicted"/>
<gene>
    <name evidence="6" type="ORF">CONLIGDRAFT_643310</name>
</gene>
<evidence type="ECO:0000259" key="4">
    <source>
        <dbReference type="Pfam" id="PF17107"/>
    </source>
</evidence>
<keyword evidence="7" id="KW-1185">Reference proteome</keyword>
<evidence type="ECO:0000259" key="5">
    <source>
        <dbReference type="Pfam" id="PF22893"/>
    </source>
</evidence>
<keyword evidence="3" id="KW-0472">Membrane</keyword>
<evidence type="ECO:0000256" key="1">
    <source>
        <dbReference type="SAM" id="Coils"/>
    </source>
</evidence>
<sequence>MAAVLFGFSAGDFIATITLIKDVVKALNDVSGARPAYQRLRTELATLDDALERIQSLETDSAQLSQKAALRAIATQCHDSITRFLDKNAKFQNTLGQPAGTNSVQPRWATSLHKVQWALLKDDSINALRAEIAGQTTTMNLMMNLIQAETLKNNLDTVENHDLLMTQGDMMARLLHTVEYLASQLQDSSIKADAQRMLRYHEKAYSTLLDVQDRLSNITSAEAHIEEPVHFEDAHGRIWQFHVNCVSCFTAFQSALETRFRDVPGLAKVKRREYVLKETITGKNVDPENMPWSSVCLPGRKLTMAMVFQRALTADLQTCPACHAWNGVSDNNNDTDTCCLNCGLRYERSYQGLPLGIRLARALDAWWTQGRPTRRTCSNTLENSSMTAPLTSSANSKLDDDDEIRQYRRVHIMYSNSITTGHKISWRVSVTTSIPLGDSVVVMCATFSLLCPAMLLYADNLMITAEIALLFVFEDRLEDRPLFILASLGYGHNLLFCFLFCVSLLPYSL</sequence>
<dbReference type="OrthoDB" id="3045089at2759"/>
<dbReference type="Pfam" id="PF22893">
    <property type="entry name" value="ULD_2"/>
    <property type="match status" value="1"/>
</dbReference>
<dbReference type="Pfam" id="PF17107">
    <property type="entry name" value="SesA"/>
    <property type="match status" value="1"/>
</dbReference>
<accession>A0A1J7JDA3</accession>
<keyword evidence="3" id="KW-1133">Transmembrane helix</keyword>
<reference evidence="6 7" key="1">
    <citation type="submission" date="2016-10" db="EMBL/GenBank/DDBJ databases">
        <title>Draft genome sequence of Coniochaeta ligniaria NRRL30616, a lignocellulolytic fungus for bioabatement of inhibitors in plant biomass hydrolysates.</title>
        <authorList>
            <consortium name="DOE Joint Genome Institute"/>
            <person name="Jimenez D.J."/>
            <person name="Hector R.E."/>
            <person name="Riley R."/>
            <person name="Sun H."/>
            <person name="Grigoriev I.V."/>
            <person name="Van Elsas J.D."/>
            <person name="Nichols N.N."/>
        </authorList>
    </citation>
    <scope>NUCLEOTIDE SEQUENCE [LARGE SCALE GENOMIC DNA]</scope>
    <source>
        <strain evidence="6 7">NRRL 30616</strain>
    </source>
</reference>
<evidence type="ECO:0000256" key="3">
    <source>
        <dbReference type="SAM" id="Phobius"/>
    </source>
</evidence>
<dbReference type="InParanoid" id="A0A1J7JDA3"/>
<dbReference type="Proteomes" id="UP000182658">
    <property type="component" value="Unassembled WGS sequence"/>
</dbReference>
<keyword evidence="1" id="KW-0175">Coiled coil</keyword>
<dbReference type="EMBL" id="KV875096">
    <property type="protein sequence ID" value="OIW31321.1"/>
    <property type="molecule type" value="Genomic_DNA"/>
</dbReference>
<feature type="coiled-coil region" evidence="1">
    <location>
        <begin position="37"/>
        <end position="67"/>
    </location>
</feature>
<dbReference type="AlphaFoldDB" id="A0A1J7JDA3"/>
<dbReference type="InterPro" id="IPR031352">
    <property type="entry name" value="SesA"/>
</dbReference>